<accession>A0A8S5QQM6</accession>
<name>A0A8S5QQM6_9CAUD</name>
<sequence length="235" mass="27352">MKRKAALFILFCTLCSFVAPVLGQSRILTESINVTENEEDIIIESNPDELRLLYDYHIDDTKRFERIIKKNEFINMVESLTLSIDDKEQFYTEYKELASEYKDYISFNTIQDEYIDSELYMLYSIVEAEVTGEENFIEKANVCSVILNRVKDETDAFPNTITGVVTQSSQFSTYSNKRYKRIEISVTTLMACDYVYQFGDTTGGALWFDSTKGNSWADRNKKFLFCDNVGHNFYK</sequence>
<keyword evidence="2" id="KW-0378">Hydrolase</keyword>
<dbReference type="Pfam" id="PF07486">
    <property type="entry name" value="Hydrolase_2"/>
    <property type="match status" value="1"/>
</dbReference>
<evidence type="ECO:0000313" key="2">
    <source>
        <dbReference type="EMBL" id="DAE21583.1"/>
    </source>
</evidence>
<dbReference type="InterPro" id="IPR011105">
    <property type="entry name" value="Cell_wall_hydrolase_SleB"/>
</dbReference>
<proteinExistence type="predicted"/>
<protein>
    <submittedName>
        <fullName evidence="2">Cell Wall Hydrolase</fullName>
    </submittedName>
</protein>
<reference evidence="2" key="1">
    <citation type="journal article" date="2021" name="Proc. Natl. Acad. Sci. U.S.A.">
        <title>A Catalog of Tens of Thousands of Viruses from Human Metagenomes Reveals Hidden Associations with Chronic Diseases.</title>
        <authorList>
            <person name="Tisza M.J."/>
            <person name="Buck C.B."/>
        </authorList>
    </citation>
    <scope>NUCLEOTIDE SEQUENCE</scope>
    <source>
        <strain evidence="2">Ct4be24</strain>
    </source>
</reference>
<organism evidence="2">
    <name type="scientific">Siphoviridae sp. ct4be24</name>
    <dbReference type="NCBI Taxonomy" id="2826289"/>
    <lineage>
        <taxon>Viruses</taxon>
        <taxon>Duplodnaviria</taxon>
        <taxon>Heunggongvirae</taxon>
        <taxon>Uroviricota</taxon>
        <taxon>Caudoviricetes</taxon>
    </lineage>
</organism>
<dbReference type="Gene3D" id="1.10.10.2520">
    <property type="entry name" value="Cell wall hydrolase SleB, domain 1"/>
    <property type="match status" value="1"/>
</dbReference>
<evidence type="ECO:0000259" key="1">
    <source>
        <dbReference type="Pfam" id="PF07486"/>
    </source>
</evidence>
<feature type="domain" description="Cell wall hydrolase SleB" evidence="1">
    <location>
        <begin position="134"/>
        <end position="222"/>
    </location>
</feature>
<dbReference type="GO" id="GO:0016787">
    <property type="term" value="F:hydrolase activity"/>
    <property type="evidence" value="ECO:0007669"/>
    <property type="project" value="UniProtKB-KW"/>
</dbReference>
<dbReference type="InterPro" id="IPR042047">
    <property type="entry name" value="SleB_dom1"/>
</dbReference>
<dbReference type="EMBL" id="BK015714">
    <property type="protein sequence ID" value="DAE21583.1"/>
    <property type="molecule type" value="Genomic_DNA"/>
</dbReference>